<dbReference type="Gene3D" id="3.40.50.150">
    <property type="entry name" value="Vaccinia Virus protein VP39"/>
    <property type="match status" value="1"/>
</dbReference>
<dbReference type="STRING" id="1545044.SAMN05444276_102416"/>
<organism evidence="1 2">
    <name type="scientific">Paracoccus sanguinis</name>
    <dbReference type="NCBI Taxonomy" id="1545044"/>
    <lineage>
        <taxon>Bacteria</taxon>
        <taxon>Pseudomonadati</taxon>
        <taxon>Pseudomonadota</taxon>
        <taxon>Alphaproteobacteria</taxon>
        <taxon>Rhodobacterales</taxon>
        <taxon>Paracoccaceae</taxon>
        <taxon>Paracoccus</taxon>
    </lineage>
</organism>
<reference evidence="2" key="1">
    <citation type="submission" date="2016-10" db="EMBL/GenBank/DDBJ databases">
        <authorList>
            <person name="Varghese N."/>
            <person name="Submissions S."/>
        </authorList>
    </citation>
    <scope>NUCLEOTIDE SEQUENCE [LARGE SCALE GENOMIC DNA]</scope>
    <source>
        <strain evidence="2">DSM 29303</strain>
    </source>
</reference>
<dbReference type="InterPro" id="IPR029063">
    <property type="entry name" value="SAM-dependent_MTases_sf"/>
</dbReference>
<dbReference type="EMBL" id="FNNA01000002">
    <property type="protein sequence ID" value="SDW89059.1"/>
    <property type="molecule type" value="Genomic_DNA"/>
</dbReference>
<gene>
    <name evidence="1" type="ORF">SAMN05444276_102416</name>
</gene>
<dbReference type="OrthoDB" id="7445868at2"/>
<dbReference type="Proteomes" id="UP000182944">
    <property type="component" value="Unassembled WGS sequence"/>
</dbReference>
<dbReference type="AlphaFoldDB" id="A0A1H2X9X5"/>
<name>A0A1H2X9X5_9RHOB</name>
<keyword evidence="2" id="KW-1185">Reference proteome</keyword>
<dbReference type="RefSeq" id="WP_036736563.1">
    <property type="nucleotide sequence ID" value="NZ_CP051542.1"/>
</dbReference>
<evidence type="ECO:0000313" key="2">
    <source>
        <dbReference type="Proteomes" id="UP000182944"/>
    </source>
</evidence>
<proteinExistence type="predicted"/>
<accession>A0A1H2X9X5</accession>
<evidence type="ECO:0000313" key="1">
    <source>
        <dbReference type="EMBL" id="SDW89059.1"/>
    </source>
</evidence>
<sequence>MTTGEAPGLHMPEAEAAAVRAAYRSADRIIEYGTGGSTLFAATETRATMLGIESDGAWVARLEGWLDAAGGRREGITLRHIDIGPVRSWGMPKDSSGFRHYPGYPLSPWVDPAPGLDPASEPPDLVFIDGRFRLACFAATVLNATAPLTVLWDDYVDRTGYHRAEALAGPPQMIGRMARFAWVPRSLTRYEINMVIPWFVLPG</sequence>
<protein>
    <submittedName>
        <fullName evidence="1">Uncharacterized protein</fullName>
    </submittedName>
</protein>
<dbReference type="SUPFAM" id="SSF53335">
    <property type="entry name" value="S-adenosyl-L-methionine-dependent methyltransferases"/>
    <property type="match status" value="1"/>
</dbReference>